<comment type="caution">
    <text evidence="1">The sequence shown here is derived from an EMBL/GenBank/DDBJ whole genome shotgun (WGS) entry which is preliminary data.</text>
</comment>
<dbReference type="EMBL" id="CM042883">
    <property type="protein sequence ID" value="KAI4378940.1"/>
    <property type="molecule type" value="Genomic_DNA"/>
</dbReference>
<evidence type="ECO:0000313" key="2">
    <source>
        <dbReference type="Proteomes" id="UP001057402"/>
    </source>
</evidence>
<protein>
    <submittedName>
        <fullName evidence="1">Uncharacterized protein</fullName>
    </submittedName>
</protein>
<dbReference type="Proteomes" id="UP001057402">
    <property type="component" value="Chromosome 4"/>
</dbReference>
<gene>
    <name evidence="1" type="ORF">MLD38_016357</name>
</gene>
<organism evidence="1 2">
    <name type="scientific">Melastoma candidum</name>
    <dbReference type="NCBI Taxonomy" id="119954"/>
    <lineage>
        <taxon>Eukaryota</taxon>
        <taxon>Viridiplantae</taxon>
        <taxon>Streptophyta</taxon>
        <taxon>Embryophyta</taxon>
        <taxon>Tracheophyta</taxon>
        <taxon>Spermatophyta</taxon>
        <taxon>Magnoliopsida</taxon>
        <taxon>eudicotyledons</taxon>
        <taxon>Gunneridae</taxon>
        <taxon>Pentapetalae</taxon>
        <taxon>rosids</taxon>
        <taxon>malvids</taxon>
        <taxon>Myrtales</taxon>
        <taxon>Melastomataceae</taxon>
        <taxon>Melastomatoideae</taxon>
        <taxon>Melastomateae</taxon>
        <taxon>Melastoma</taxon>
    </lineage>
</organism>
<proteinExistence type="predicted"/>
<evidence type="ECO:0000313" key="1">
    <source>
        <dbReference type="EMBL" id="KAI4378940.1"/>
    </source>
</evidence>
<keyword evidence="2" id="KW-1185">Reference proteome</keyword>
<name>A0ACB9RJ75_9MYRT</name>
<reference evidence="2" key="1">
    <citation type="journal article" date="2023" name="Front. Plant Sci.">
        <title>Chromosomal-level genome assembly of Melastoma candidum provides insights into trichome evolution.</title>
        <authorList>
            <person name="Zhong Y."/>
            <person name="Wu W."/>
            <person name="Sun C."/>
            <person name="Zou P."/>
            <person name="Liu Y."/>
            <person name="Dai S."/>
            <person name="Zhou R."/>
        </authorList>
    </citation>
    <scope>NUCLEOTIDE SEQUENCE [LARGE SCALE GENOMIC DNA]</scope>
</reference>
<sequence length="409" mass="41801">MVGDIFGKSWSSASAGIGIAPKDPNLFGDLLGSAMGPGRRSKGIGGGVGISGGSVNVPLKNAGGMANKSPYFMENLSDSLPKNGISGGSSGVSGIRGSSNGIGGYSSNSYGSTGGIGVRGVNSGNASNNVNLGGTAMKNMASRGGSGIGGGMSVNKDPFGDLSGFGLKDKPVNLNSTGKGSVQSSDGFGDFQNATKPSPLNVSSSFDAKFDDFGAAAKDFSSQNQTPAHEPGAGDFDSLFPSSDVSGGQQQVEMDDWGFDSELGGGKDGSGSTTELEGLPPPPAGNSASAAKGKGMDNYKHGQYADAIKWLSWAVVLLEKSGETSVAEVLSCRASGYKEVGEYKKAVADCSKVLEQDDKNVTVLVQRALLYESMEKYRLGAEDLRTVLRIDPGNRVAKSTVHRLAKMAD</sequence>
<accession>A0ACB9RJ75</accession>